<dbReference type="EMBL" id="JANFAV010000005">
    <property type="protein sequence ID" value="MCW6534948.1"/>
    <property type="molecule type" value="Genomic_DNA"/>
</dbReference>
<dbReference type="GO" id="GO:0016874">
    <property type="term" value="F:ligase activity"/>
    <property type="evidence" value="ECO:0007669"/>
    <property type="project" value="UniProtKB-KW"/>
</dbReference>
<comment type="caution">
    <text evidence="1">The sequence shown here is derived from an EMBL/GenBank/DDBJ whole genome shotgun (WGS) entry which is preliminary data.</text>
</comment>
<keyword evidence="1" id="KW-0436">Ligase</keyword>
<dbReference type="InterPro" id="IPR009097">
    <property type="entry name" value="Cyclic_Pdiesterase"/>
</dbReference>
<gene>
    <name evidence="1" type="ORF">NEE01_09135</name>
</gene>
<accession>A0AA42CU11</accession>
<dbReference type="RefSeq" id="WP_265268735.1">
    <property type="nucleotide sequence ID" value="NZ_JANFAV010000005.1"/>
</dbReference>
<sequence>MPIRSISSSTGSKKTLSAAAARHWRAMRAFRRSLIRHLARSGLILPTRRFNPHVTLAYGQDSDHRVTIDPIGWTVDELLLIRSGDGRHVPFGRWSLIQRQPNLPLF</sequence>
<name>A0AA42CU11_9SPHN</name>
<evidence type="ECO:0000313" key="2">
    <source>
        <dbReference type="Proteomes" id="UP001165565"/>
    </source>
</evidence>
<dbReference type="Proteomes" id="UP001165565">
    <property type="component" value="Unassembled WGS sequence"/>
</dbReference>
<proteinExistence type="predicted"/>
<reference evidence="1" key="1">
    <citation type="submission" date="2022-06" db="EMBL/GenBank/DDBJ databases">
        <title>Sphingomonas sp. nov. isolated from rhizosphere soil of tomato.</title>
        <authorList>
            <person name="Dong H."/>
            <person name="Gao R."/>
        </authorList>
    </citation>
    <scope>NUCLEOTIDE SEQUENCE</scope>
    <source>
        <strain evidence="1">MMSM24</strain>
    </source>
</reference>
<dbReference type="Pfam" id="PF13563">
    <property type="entry name" value="2_5_RNA_ligase2"/>
    <property type="match status" value="1"/>
</dbReference>
<dbReference type="SUPFAM" id="SSF55144">
    <property type="entry name" value="LigT-like"/>
    <property type="match status" value="1"/>
</dbReference>
<keyword evidence="2" id="KW-1185">Reference proteome</keyword>
<evidence type="ECO:0000313" key="1">
    <source>
        <dbReference type="EMBL" id="MCW6534948.1"/>
    </source>
</evidence>
<protein>
    <submittedName>
        <fullName evidence="1">2'-5' RNA ligase family protein</fullName>
    </submittedName>
</protein>
<organism evidence="1 2">
    <name type="scientific">Sphingomonas lycopersici</name>
    <dbReference type="NCBI Taxonomy" id="2951807"/>
    <lineage>
        <taxon>Bacteria</taxon>
        <taxon>Pseudomonadati</taxon>
        <taxon>Pseudomonadota</taxon>
        <taxon>Alphaproteobacteria</taxon>
        <taxon>Sphingomonadales</taxon>
        <taxon>Sphingomonadaceae</taxon>
        <taxon>Sphingomonas</taxon>
    </lineage>
</organism>
<dbReference type="Gene3D" id="3.90.1140.10">
    <property type="entry name" value="Cyclic phosphodiesterase"/>
    <property type="match status" value="1"/>
</dbReference>
<dbReference type="AlphaFoldDB" id="A0AA42CU11"/>